<dbReference type="EMBL" id="PGEZ01000001">
    <property type="protein sequence ID" value="PJJ57947.1"/>
    <property type="molecule type" value="Genomic_DNA"/>
</dbReference>
<comment type="caution">
    <text evidence="1">The sequence shown here is derived from an EMBL/GenBank/DDBJ whole genome shotgun (WGS) entry which is preliminary data.</text>
</comment>
<gene>
    <name evidence="1" type="ORF">CLV56_2188</name>
</gene>
<reference evidence="1 2" key="1">
    <citation type="submission" date="2017-11" db="EMBL/GenBank/DDBJ databases">
        <title>Genomic Encyclopedia of Archaeal and Bacterial Type Strains, Phase II (KMG-II): From Individual Species to Whole Genera.</title>
        <authorList>
            <person name="Goeker M."/>
        </authorList>
    </citation>
    <scope>NUCLEOTIDE SEQUENCE [LARGE SCALE GENOMIC DNA]</scope>
    <source>
        <strain evidence="1 2">DSM 27763</strain>
    </source>
</reference>
<dbReference type="RefSeq" id="WP_039346901.1">
    <property type="nucleotide sequence ID" value="NZ_PGEZ01000001.1"/>
</dbReference>
<accession>A0A0B2BNN1</accession>
<dbReference type="AlphaFoldDB" id="A0A0B2BNN1"/>
<proteinExistence type="predicted"/>
<organism evidence="1 2">
    <name type="scientific">Mumia flava</name>
    <dbReference type="NCBI Taxonomy" id="1348852"/>
    <lineage>
        <taxon>Bacteria</taxon>
        <taxon>Bacillati</taxon>
        <taxon>Actinomycetota</taxon>
        <taxon>Actinomycetes</taxon>
        <taxon>Propionibacteriales</taxon>
        <taxon>Nocardioidaceae</taxon>
        <taxon>Mumia</taxon>
    </lineage>
</organism>
<protein>
    <submittedName>
        <fullName evidence="1">Uncharacterized protein</fullName>
    </submittedName>
</protein>
<keyword evidence="2" id="KW-1185">Reference proteome</keyword>
<sequence>MNEHTHLLLYDYRTREVERRLERRRLGRHGRPRRRLRQRTAARLRALADRLEPRGTSGLAGASRR</sequence>
<name>A0A0B2BNN1_9ACTN</name>
<evidence type="ECO:0000313" key="1">
    <source>
        <dbReference type="EMBL" id="PJJ57947.1"/>
    </source>
</evidence>
<evidence type="ECO:0000313" key="2">
    <source>
        <dbReference type="Proteomes" id="UP000230842"/>
    </source>
</evidence>
<dbReference type="Proteomes" id="UP000230842">
    <property type="component" value="Unassembled WGS sequence"/>
</dbReference>